<dbReference type="EMBL" id="JEMT01017169">
    <property type="protein sequence ID" value="EXX68781.1"/>
    <property type="molecule type" value="Genomic_DNA"/>
</dbReference>
<comment type="caution">
    <text evidence="1">The sequence shown here is derived from an EMBL/GenBank/DDBJ whole genome shotgun (WGS) entry which is preliminary data.</text>
</comment>
<dbReference type="AlphaFoldDB" id="A0A015L8C0"/>
<dbReference type="Proteomes" id="UP000022910">
    <property type="component" value="Unassembled WGS sequence"/>
</dbReference>
<evidence type="ECO:0000313" key="1">
    <source>
        <dbReference type="EMBL" id="EXX68781.1"/>
    </source>
</evidence>
<evidence type="ECO:0008006" key="3">
    <source>
        <dbReference type="Google" id="ProtNLM"/>
    </source>
</evidence>
<dbReference type="SUPFAM" id="SSF52047">
    <property type="entry name" value="RNI-like"/>
    <property type="match status" value="1"/>
</dbReference>
<proteinExistence type="predicted"/>
<dbReference type="Gene3D" id="3.80.10.10">
    <property type="entry name" value="Ribonuclease Inhibitor"/>
    <property type="match status" value="1"/>
</dbReference>
<evidence type="ECO:0000313" key="2">
    <source>
        <dbReference type="Proteomes" id="UP000022910"/>
    </source>
</evidence>
<keyword evidence="2" id="KW-1185">Reference proteome</keyword>
<accession>A0A015L8C0</accession>
<dbReference type="InterPro" id="IPR032675">
    <property type="entry name" value="LRR_dom_sf"/>
</dbReference>
<dbReference type="HOGENOM" id="CLU_028913_8_1_1"/>
<dbReference type="STRING" id="1432141.A0A015L8C0"/>
<reference evidence="1 2" key="1">
    <citation type="submission" date="2014-02" db="EMBL/GenBank/DDBJ databases">
        <title>Single nucleus genome sequencing reveals high similarity among nuclei of an endomycorrhizal fungus.</title>
        <authorList>
            <person name="Lin K."/>
            <person name="Geurts R."/>
            <person name="Zhang Z."/>
            <person name="Limpens E."/>
            <person name="Saunders D.G."/>
            <person name="Mu D."/>
            <person name="Pang E."/>
            <person name="Cao H."/>
            <person name="Cha H."/>
            <person name="Lin T."/>
            <person name="Zhou Q."/>
            <person name="Shang Y."/>
            <person name="Li Y."/>
            <person name="Ivanov S."/>
            <person name="Sharma T."/>
            <person name="Velzen R.V."/>
            <person name="Ruijter N.D."/>
            <person name="Aanen D.K."/>
            <person name="Win J."/>
            <person name="Kamoun S."/>
            <person name="Bisseling T."/>
            <person name="Huang S."/>
        </authorList>
    </citation>
    <scope>NUCLEOTIDE SEQUENCE [LARGE SCALE GENOMIC DNA]</scope>
    <source>
        <strain evidence="2">DAOM197198w</strain>
    </source>
</reference>
<protein>
    <recommendedName>
        <fullName evidence="3">F-box domain-containing protein</fullName>
    </recommendedName>
</protein>
<sequence>MSIINKDTLFLIFEKLQEDPKSLFSCLMVNRLWCETMVPVLWRNPWSYNDIKYKTKSYLFIILARYLFDDIKKFITDQRIHLNTDIVKSPLFDYLSFCRSINVNTINSIISIGSPLPYNQFSMQQKFYSLLLRKCPELKYFDMRSLKHQIFYFPEAKVRLETLCELKCDTLIDSSYFYGLSRSCQLIQKLIIFNMDPRPNNGIVKLIEVQKNLNHFEWSDSFDDEYFMNDPYKEILLALEKKAESLKYLSIVFQYVEGYEHTTLQEILPKLYKLKVLFINASICFTEHQLKQLKLQTYNELEILYMDENELNFYSNIVENSGGHLKKILFKPYDVIDFELDHDYFNENSLNFIRKVYKTCPLIEYLSILISSTKENFSELEKLLKICQNLKSLLIVALDDDDNYTNEGFSEYGKELLKILIRSAPTNLKEIRLGREFKFSLEDLEEFLEEWKGRRALSIFIVATIYMEDDYTELINKYKSNGVIKDFVCLSNAHRINYCIDDLKLS</sequence>
<gene>
    <name evidence="1" type="ORF">RirG_102030</name>
</gene>
<dbReference type="OrthoDB" id="10307632at2759"/>
<organism evidence="1 2">
    <name type="scientific">Rhizophagus irregularis (strain DAOM 197198w)</name>
    <name type="common">Glomus intraradices</name>
    <dbReference type="NCBI Taxonomy" id="1432141"/>
    <lineage>
        <taxon>Eukaryota</taxon>
        <taxon>Fungi</taxon>
        <taxon>Fungi incertae sedis</taxon>
        <taxon>Mucoromycota</taxon>
        <taxon>Glomeromycotina</taxon>
        <taxon>Glomeromycetes</taxon>
        <taxon>Glomerales</taxon>
        <taxon>Glomeraceae</taxon>
        <taxon>Rhizophagus</taxon>
    </lineage>
</organism>
<name>A0A015L8C0_RHIIW</name>